<dbReference type="Proteomes" id="UP000013782">
    <property type="component" value="Unassembled WGS sequence"/>
</dbReference>
<evidence type="ECO:0000313" key="4">
    <source>
        <dbReference type="EMBL" id="EOH93706.1"/>
    </source>
</evidence>
<keyword evidence="1" id="KW-0328">Glycosyltransferase</keyword>
<name>R2SLF3_9ENTE</name>
<keyword evidence="2 4" id="KW-0808">Transferase</keyword>
<dbReference type="HOGENOM" id="CLU_050833_0_4_9"/>
<keyword evidence="5" id="KW-1185">Reference proteome</keyword>
<reference evidence="4 5" key="1">
    <citation type="submission" date="2013-02" db="EMBL/GenBank/DDBJ databases">
        <title>The Genome Sequence of Enterococcus pallens BAA-351.</title>
        <authorList>
            <consortium name="The Broad Institute Genome Sequencing Platform"/>
            <consortium name="The Broad Institute Genome Sequencing Center for Infectious Disease"/>
            <person name="Earl A.M."/>
            <person name="Gilmore M.S."/>
            <person name="Lebreton F."/>
            <person name="Walker B."/>
            <person name="Young S.K."/>
            <person name="Zeng Q."/>
            <person name="Gargeya S."/>
            <person name="Fitzgerald M."/>
            <person name="Haas B."/>
            <person name="Abouelleil A."/>
            <person name="Alvarado L."/>
            <person name="Arachchi H.M."/>
            <person name="Berlin A.M."/>
            <person name="Chapman S.B."/>
            <person name="Dewar J."/>
            <person name="Goldberg J."/>
            <person name="Griggs A."/>
            <person name="Gujja S."/>
            <person name="Hansen M."/>
            <person name="Howarth C."/>
            <person name="Imamovic A."/>
            <person name="Larimer J."/>
            <person name="McCowan C."/>
            <person name="Murphy C."/>
            <person name="Neiman D."/>
            <person name="Pearson M."/>
            <person name="Priest M."/>
            <person name="Roberts A."/>
            <person name="Saif S."/>
            <person name="Shea T."/>
            <person name="Sisk P."/>
            <person name="Sykes S."/>
            <person name="Wortman J."/>
            <person name="Nusbaum C."/>
            <person name="Birren B."/>
        </authorList>
    </citation>
    <scope>NUCLEOTIDE SEQUENCE [LARGE SCALE GENOMIC DNA]</scope>
    <source>
        <strain evidence="4 5">ATCC BAA-351</strain>
    </source>
</reference>
<organism evidence="4 5">
    <name type="scientific">Enterococcus pallens ATCC BAA-351</name>
    <dbReference type="NCBI Taxonomy" id="1158607"/>
    <lineage>
        <taxon>Bacteria</taxon>
        <taxon>Bacillati</taxon>
        <taxon>Bacillota</taxon>
        <taxon>Bacilli</taxon>
        <taxon>Lactobacillales</taxon>
        <taxon>Enterococcaceae</taxon>
        <taxon>Enterococcus</taxon>
    </lineage>
</organism>
<dbReference type="EMBL" id="AJAQ01000016">
    <property type="protein sequence ID" value="EOH93706.1"/>
    <property type="molecule type" value="Genomic_DNA"/>
</dbReference>
<sequence length="300" mass="34900">MSKERITIVSSSNAAFAPHVSALFVSILENCENKQATFDFYVIDDNIDYKSKQLMLDTIADYEATLHFLNINKKYFKNVVESDRIPQTAYFRIAIPELFRGKKVDKLLYLDCDMIAVNDICELWEMDLGNYTLAAVEDAGFHNRLELMGIETNSKLYFNSGLMLINVKKWLDENITMRVLDYIKNNPEKLKFHDQDALNAILHDQWLPLHPKWNAQSYIMKKEVEHPDPAGEKAYEETRKAPSIIHYSGHVKPWSDEFTAPIKGYYLKYAKKTAFSRLPTYKQRKTVTYVSTPRYGKVVR</sequence>
<dbReference type="Pfam" id="PF01501">
    <property type="entry name" value="Glyco_transf_8"/>
    <property type="match status" value="1"/>
</dbReference>
<dbReference type="GO" id="GO:0016757">
    <property type="term" value="F:glycosyltransferase activity"/>
    <property type="evidence" value="ECO:0007669"/>
    <property type="project" value="UniProtKB-KW"/>
</dbReference>
<evidence type="ECO:0000256" key="1">
    <source>
        <dbReference type="ARBA" id="ARBA00022676"/>
    </source>
</evidence>
<dbReference type="PANTHER" id="PTHR13778:SF47">
    <property type="entry name" value="LIPOPOLYSACCHARIDE 1,3-GALACTOSYLTRANSFERASE"/>
    <property type="match status" value="1"/>
</dbReference>
<dbReference type="SUPFAM" id="SSF53448">
    <property type="entry name" value="Nucleotide-diphospho-sugar transferases"/>
    <property type="match status" value="1"/>
</dbReference>
<dbReference type="RefSeq" id="WP_010757392.1">
    <property type="nucleotide sequence ID" value="NZ_ASWD01000001.1"/>
</dbReference>
<comment type="caution">
    <text evidence="4">The sequence shown here is derived from an EMBL/GenBank/DDBJ whole genome shotgun (WGS) entry which is preliminary data.</text>
</comment>
<dbReference type="eggNOG" id="COG1442">
    <property type="taxonomic scope" value="Bacteria"/>
</dbReference>
<protein>
    <submittedName>
        <fullName evidence="4">Glycosyl transferase</fullName>
    </submittedName>
</protein>
<gene>
    <name evidence="4" type="ORF">UAU_02402</name>
</gene>
<dbReference type="InterPro" id="IPR029044">
    <property type="entry name" value="Nucleotide-diphossugar_trans"/>
</dbReference>
<evidence type="ECO:0000313" key="5">
    <source>
        <dbReference type="Proteomes" id="UP000013782"/>
    </source>
</evidence>
<dbReference type="Gene3D" id="3.90.550.10">
    <property type="entry name" value="Spore Coat Polysaccharide Biosynthesis Protein SpsA, Chain A"/>
    <property type="match status" value="1"/>
</dbReference>
<dbReference type="OrthoDB" id="5672604at2"/>
<dbReference type="PATRIC" id="fig|1158607.3.peg.2378"/>
<dbReference type="AlphaFoldDB" id="R2SLF3"/>
<keyword evidence="3" id="KW-0479">Metal-binding</keyword>
<evidence type="ECO:0000256" key="3">
    <source>
        <dbReference type="ARBA" id="ARBA00022723"/>
    </source>
</evidence>
<dbReference type="GO" id="GO:0046872">
    <property type="term" value="F:metal ion binding"/>
    <property type="evidence" value="ECO:0007669"/>
    <property type="project" value="UniProtKB-KW"/>
</dbReference>
<evidence type="ECO:0000256" key="2">
    <source>
        <dbReference type="ARBA" id="ARBA00022679"/>
    </source>
</evidence>
<dbReference type="PANTHER" id="PTHR13778">
    <property type="entry name" value="GLYCOSYLTRANSFERASE 8 DOMAIN-CONTAINING PROTEIN"/>
    <property type="match status" value="1"/>
</dbReference>
<dbReference type="InterPro" id="IPR002495">
    <property type="entry name" value="Glyco_trans_8"/>
</dbReference>
<dbReference type="InterPro" id="IPR050748">
    <property type="entry name" value="Glycosyltrans_8_dom-fam"/>
</dbReference>
<dbReference type="CDD" id="cd04194">
    <property type="entry name" value="GT8_A4GalT_like"/>
    <property type="match status" value="1"/>
</dbReference>
<proteinExistence type="predicted"/>
<accession>R2SLF3</accession>
<dbReference type="STRING" id="160454.RV10_GL001350"/>